<dbReference type="GO" id="GO:0046872">
    <property type="term" value="F:metal ion binding"/>
    <property type="evidence" value="ECO:0007669"/>
    <property type="project" value="UniProtKB-UniRule"/>
</dbReference>
<keyword evidence="4 10" id="KW-0808">Transferase</keyword>
<dbReference type="InterPro" id="IPR003374">
    <property type="entry name" value="ApbE-like_sf"/>
</dbReference>
<evidence type="ECO:0000256" key="4">
    <source>
        <dbReference type="ARBA" id="ARBA00022679"/>
    </source>
</evidence>
<keyword evidence="6 10" id="KW-0274">FAD</keyword>
<feature type="binding site" evidence="11">
    <location>
        <position position="267"/>
    </location>
    <ligand>
        <name>Mg(2+)</name>
        <dbReference type="ChEBI" id="CHEBI:18420"/>
    </ligand>
</feature>
<dbReference type="AlphaFoldDB" id="G8QRN9"/>
<dbReference type="OrthoDB" id="9778595at2"/>
<comment type="catalytic activity">
    <reaction evidence="9 10">
        <text>L-threonyl-[protein] + FAD = FMN-L-threonyl-[protein] + AMP + H(+)</text>
        <dbReference type="Rhea" id="RHEA:36847"/>
        <dbReference type="Rhea" id="RHEA-COMP:11060"/>
        <dbReference type="Rhea" id="RHEA-COMP:11061"/>
        <dbReference type="ChEBI" id="CHEBI:15378"/>
        <dbReference type="ChEBI" id="CHEBI:30013"/>
        <dbReference type="ChEBI" id="CHEBI:57692"/>
        <dbReference type="ChEBI" id="CHEBI:74257"/>
        <dbReference type="ChEBI" id="CHEBI:456215"/>
        <dbReference type="EC" id="2.7.1.180"/>
    </reaction>
</comment>
<evidence type="ECO:0000256" key="7">
    <source>
        <dbReference type="ARBA" id="ARBA00022842"/>
    </source>
</evidence>
<evidence type="ECO:0000256" key="6">
    <source>
        <dbReference type="ARBA" id="ARBA00022827"/>
    </source>
</evidence>
<dbReference type="PANTHER" id="PTHR30040">
    <property type="entry name" value="THIAMINE BIOSYNTHESIS LIPOPROTEIN APBE"/>
    <property type="match status" value="1"/>
</dbReference>
<dbReference type="Proteomes" id="UP000005632">
    <property type="component" value="Chromosome"/>
</dbReference>
<dbReference type="STRING" id="158190.SpiGrapes_0997"/>
<keyword evidence="3 10" id="KW-0285">Flavoprotein</keyword>
<evidence type="ECO:0000256" key="5">
    <source>
        <dbReference type="ARBA" id="ARBA00022723"/>
    </source>
</evidence>
<accession>G8QRN9</accession>
<dbReference type="HOGENOM" id="CLU_044403_0_0_12"/>
<comment type="cofactor">
    <cofactor evidence="11">
        <name>Mg(2+)</name>
        <dbReference type="ChEBI" id="CHEBI:18420"/>
    </cofactor>
    <cofactor evidence="11">
        <name>Mn(2+)</name>
        <dbReference type="ChEBI" id="CHEBI:29035"/>
    </cofactor>
    <text evidence="11">Magnesium. Can also use manganese.</text>
</comment>
<evidence type="ECO:0000256" key="8">
    <source>
        <dbReference type="ARBA" id="ARBA00031306"/>
    </source>
</evidence>
<evidence type="ECO:0000256" key="10">
    <source>
        <dbReference type="PIRNR" id="PIRNR006268"/>
    </source>
</evidence>
<proteinExistence type="inferred from homology"/>
<evidence type="ECO:0000313" key="13">
    <source>
        <dbReference type="Proteomes" id="UP000005632"/>
    </source>
</evidence>
<dbReference type="SUPFAM" id="SSF143631">
    <property type="entry name" value="ApbE-like"/>
    <property type="match status" value="1"/>
</dbReference>
<evidence type="ECO:0000313" key="12">
    <source>
        <dbReference type="EMBL" id="AEV28822.1"/>
    </source>
</evidence>
<dbReference type="eggNOG" id="COG1477">
    <property type="taxonomic scope" value="Bacteria"/>
</dbReference>
<dbReference type="KEGG" id="sgp:SpiGrapes_0997"/>
<evidence type="ECO:0000256" key="1">
    <source>
        <dbReference type="ARBA" id="ARBA00011955"/>
    </source>
</evidence>
<protein>
    <recommendedName>
        <fullName evidence="2 10">FAD:protein FMN transferase</fullName>
        <ecNumber evidence="1 10">2.7.1.180</ecNumber>
    </recommendedName>
    <alternativeName>
        <fullName evidence="8 10">Flavin transferase</fullName>
    </alternativeName>
</protein>
<keyword evidence="5 10" id="KW-0479">Metal-binding</keyword>
<keyword evidence="13" id="KW-1185">Reference proteome</keyword>
<evidence type="ECO:0000256" key="11">
    <source>
        <dbReference type="PIRSR" id="PIRSR006268-2"/>
    </source>
</evidence>
<feature type="binding site" evidence="11">
    <location>
        <position position="263"/>
    </location>
    <ligand>
        <name>Mg(2+)</name>
        <dbReference type="ChEBI" id="CHEBI:18420"/>
    </ligand>
</feature>
<dbReference type="PANTHER" id="PTHR30040:SF2">
    <property type="entry name" value="FAD:PROTEIN FMN TRANSFERASE"/>
    <property type="match status" value="1"/>
</dbReference>
<organism evidence="12 13">
    <name type="scientific">Sphaerochaeta pleomorpha (strain ATCC BAA-1885 / DSM 22778 / Grapes)</name>
    <dbReference type="NCBI Taxonomy" id="158190"/>
    <lineage>
        <taxon>Bacteria</taxon>
        <taxon>Pseudomonadati</taxon>
        <taxon>Spirochaetota</taxon>
        <taxon>Spirochaetia</taxon>
        <taxon>Spirochaetales</taxon>
        <taxon>Sphaerochaetaceae</taxon>
        <taxon>Sphaerochaeta</taxon>
    </lineage>
</organism>
<reference evidence="12 13" key="1">
    <citation type="submission" date="2011-11" db="EMBL/GenBank/DDBJ databases">
        <title>Complete sequence of Spirochaeta sp. grapes.</title>
        <authorList>
            <consortium name="US DOE Joint Genome Institute"/>
            <person name="Lucas S."/>
            <person name="Han J."/>
            <person name="Lapidus A."/>
            <person name="Cheng J.-F."/>
            <person name="Goodwin L."/>
            <person name="Pitluck S."/>
            <person name="Peters L."/>
            <person name="Ovchinnikova G."/>
            <person name="Munk A.C."/>
            <person name="Detter J.C."/>
            <person name="Han C."/>
            <person name="Tapia R."/>
            <person name="Land M."/>
            <person name="Hauser L."/>
            <person name="Kyrpides N."/>
            <person name="Ivanova N."/>
            <person name="Pagani I."/>
            <person name="Ritalahtilisa K."/>
            <person name="Loeffler F."/>
            <person name="Woyke T."/>
        </authorList>
    </citation>
    <scope>NUCLEOTIDE SEQUENCE [LARGE SCALE GENOMIC DNA]</scope>
    <source>
        <strain evidence="13">ATCC BAA-1885 / DSM 22778 / Grapes</strain>
    </source>
</reference>
<dbReference type="EC" id="2.7.1.180" evidence="1 10"/>
<feature type="binding site" evidence="11">
    <location>
        <position position="149"/>
    </location>
    <ligand>
        <name>Mg(2+)</name>
        <dbReference type="ChEBI" id="CHEBI:18420"/>
    </ligand>
</feature>
<evidence type="ECO:0000256" key="9">
    <source>
        <dbReference type="ARBA" id="ARBA00048540"/>
    </source>
</evidence>
<dbReference type="PIRSF" id="PIRSF006268">
    <property type="entry name" value="ApbE"/>
    <property type="match status" value="1"/>
</dbReference>
<dbReference type="GO" id="GO:0016740">
    <property type="term" value="F:transferase activity"/>
    <property type="evidence" value="ECO:0007669"/>
    <property type="project" value="UniProtKB-UniRule"/>
</dbReference>
<dbReference type="Gene3D" id="3.10.520.10">
    <property type="entry name" value="ApbE-like domains"/>
    <property type="match status" value="1"/>
</dbReference>
<keyword evidence="7 10" id="KW-0460">Magnesium</keyword>
<gene>
    <name evidence="12" type="ordered locus">SpiGrapes_0997</name>
</gene>
<sequence>MEQPSCASKKFFGMNTEIECKLFGEHAKEAMQAIQLELHLLENLWSRYLPSSDIGKINTAAGKEFVTVAPETFALLSQAKSFSKLSEGVFNVMVGPLVDLWDYKHAVRPPTRSMVKKVLPLTDPDDLVLTADSSRVGLRKLGQSIDVGGIAKGCATDYCVGILDAYGISSAFINIGGNVVVRGTKPEGNPWKVGIRHPRKPDSMLGVLDACNTSIVTSGDYERFFIGPKGKRWHHILDSTTGYPVQSAFSSVTVVYGNSLVADALSTLLFMSGIETGLEILSRFPGAEAVFADSRLCVLITPNLVSKFHIAEPMELSVVKRKEKNEKHNKKKE</sequence>
<dbReference type="EMBL" id="CP003155">
    <property type="protein sequence ID" value="AEV28822.1"/>
    <property type="molecule type" value="Genomic_DNA"/>
</dbReference>
<comment type="similarity">
    <text evidence="10">Belongs to the ApbE family.</text>
</comment>
<evidence type="ECO:0000256" key="3">
    <source>
        <dbReference type="ARBA" id="ARBA00022630"/>
    </source>
</evidence>
<keyword evidence="12" id="KW-0449">Lipoprotein</keyword>
<name>G8QRN9_SPHPG</name>
<dbReference type="Pfam" id="PF02424">
    <property type="entry name" value="ApbE"/>
    <property type="match status" value="1"/>
</dbReference>
<evidence type="ECO:0000256" key="2">
    <source>
        <dbReference type="ARBA" id="ARBA00016337"/>
    </source>
</evidence>
<dbReference type="InterPro" id="IPR024932">
    <property type="entry name" value="ApbE"/>
</dbReference>